<evidence type="ECO:0000313" key="2">
    <source>
        <dbReference type="Proteomes" id="UP000323917"/>
    </source>
</evidence>
<protein>
    <submittedName>
        <fullName evidence="1">Uncharacterized protein</fullName>
    </submittedName>
</protein>
<keyword evidence="2" id="KW-1185">Reference proteome</keyword>
<evidence type="ECO:0000313" key="1">
    <source>
        <dbReference type="EMBL" id="QEG36102.1"/>
    </source>
</evidence>
<reference evidence="1 2" key="1">
    <citation type="submission" date="2019-08" db="EMBL/GenBank/DDBJ databases">
        <title>Deep-cultivation of Planctomycetes and their phenomic and genomic characterization uncovers novel biology.</title>
        <authorList>
            <person name="Wiegand S."/>
            <person name="Jogler M."/>
            <person name="Boedeker C."/>
            <person name="Pinto D."/>
            <person name="Vollmers J."/>
            <person name="Rivas-Marin E."/>
            <person name="Kohn T."/>
            <person name="Peeters S.H."/>
            <person name="Heuer A."/>
            <person name="Rast P."/>
            <person name="Oberbeckmann S."/>
            <person name="Bunk B."/>
            <person name="Jeske O."/>
            <person name="Meyerdierks A."/>
            <person name="Storesund J.E."/>
            <person name="Kallscheuer N."/>
            <person name="Luecker S."/>
            <person name="Lage O.M."/>
            <person name="Pohl T."/>
            <person name="Merkel B.J."/>
            <person name="Hornburger P."/>
            <person name="Mueller R.-W."/>
            <person name="Bruemmer F."/>
            <person name="Labrenz M."/>
            <person name="Spormann A.M."/>
            <person name="Op den Camp H."/>
            <person name="Overmann J."/>
            <person name="Amann R."/>
            <person name="Jetten M.S.M."/>
            <person name="Mascher T."/>
            <person name="Medema M.H."/>
            <person name="Devos D.P."/>
            <person name="Kaster A.-K."/>
            <person name="Ovreas L."/>
            <person name="Rohde M."/>
            <person name="Galperin M.Y."/>
            <person name="Jogler C."/>
        </authorList>
    </citation>
    <scope>NUCLEOTIDE SEQUENCE [LARGE SCALE GENOMIC DNA]</scope>
    <source>
        <strain evidence="1 2">Pr1d</strain>
    </source>
</reference>
<dbReference type="KEGG" id="bgok:Pr1d_34110"/>
<organism evidence="1 2">
    <name type="scientific">Bythopirellula goksoeyrii</name>
    <dbReference type="NCBI Taxonomy" id="1400387"/>
    <lineage>
        <taxon>Bacteria</taxon>
        <taxon>Pseudomonadati</taxon>
        <taxon>Planctomycetota</taxon>
        <taxon>Planctomycetia</taxon>
        <taxon>Pirellulales</taxon>
        <taxon>Lacipirellulaceae</taxon>
        <taxon>Bythopirellula</taxon>
    </lineage>
</organism>
<dbReference type="EMBL" id="CP042913">
    <property type="protein sequence ID" value="QEG36102.1"/>
    <property type="molecule type" value="Genomic_DNA"/>
</dbReference>
<accession>A0A5B9QF10</accession>
<gene>
    <name evidence="1" type="ORF">Pr1d_34110</name>
</gene>
<sequence>MMIGNGSIESGIASVDVSRVADSMAVRHYDFRHKFKHKCCEGIAANRLISFGAVKRRFLKHKAEPHLEAANSPS</sequence>
<dbReference type="AlphaFoldDB" id="A0A5B9QF10"/>
<dbReference type="RefSeq" id="WP_148074506.1">
    <property type="nucleotide sequence ID" value="NZ_CP042913.1"/>
</dbReference>
<name>A0A5B9QF10_9BACT</name>
<dbReference type="Proteomes" id="UP000323917">
    <property type="component" value="Chromosome"/>
</dbReference>
<proteinExistence type="predicted"/>